<feature type="binding site" evidence="7 12">
    <location>
        <position position="418"/>
    </location>
    <ligand>
        <name>Zn(2+)</name>
        <dbReference type="ChEBI" id="CHEBI:29105"/>
    </ligand>
</feature>
<evidence type="ECO:0000256" key="6">
    <source>
        <dbReference type="ARBA" id="ARBA00023027"/>
    </source>
</evidence>
<keyword evidence="6 7" id="KW-0520">NAD</keyword>
<keyword evidence="2 7" id="KW-0028">Amino-acid biosynthesis</keyword>
<comment type="caution">
    <text evidence="14">The sequence shown here is derived from an EMBL/GenBank/DDBJ whole genome shotgun (WGS) entry which is preliminary data.</text>
</comment>
<accession>A0A0A1ZBE0</accession>
<feature type="binding site" evidence="7 11">
    <location>
        <position position="326"/>
    </location>
    <ligand>
        <name>substrate</name>
    </ligand>
</feature>
<dbReference type="PANTHER" id="PTHR21256">
    <property type="entry name" value="HISTIDINOL DEHYDROGENASE HDH"/>
    <property type="match status" value="1"/>
</dbReference>
<dbReference type="Pfam" id="PF00815">
    <property type="entry name" value="Histidinol_dh"/>
    <property type="match status" value="1"/>
</dbReference>
<feature type="binding site" evidence="7 12">
    <location>
        <position position="257"/>
    </location>
    <ligand>
        <name>Zn(2+)</name>
        <dbReference type="ChEBI" id="CHEBI:29105"/>
    </ligand>
</feature>
<comment type="similarity">
    <text evidence="1 7 8 13">Belongs to the histidinol dehydrogenase family.</text>
</comment>
<feature type="binding site" evidence="7 12">
    <location>
        <position position="359"/>
    </location>
    <ligand>
        <name>Zn(2+)</name>
        <dbReference type="ChEBI" id="CHEBI:29105"/>
    </ligand>
</feature>
<evidence type="ECO:0000256" key="10">
    <source>
        <dbReference type="PIRSR" id="PIRSR000099-2"/>
    </source>
</evidence>
<dbReference type="OrthoDB" id="9805269at2"/>
<dbReference type="CDD" id="cd06572">
    <property type="entry name" value="Histidinol_dh"/>
    <property type="match status" value="1"/>
</dbReference>
<sequence length="428" mass="46978">MKIINNKKEAIQELKRISNRTNSENNKNINSIVEKILQEVKKNGDIAVEKYTRKFDGFNPEPMQISARDLKDAWDKIDSNLKQALEVAYTRIKKFHEKEIPSSFIIKGEHGDKVQRKWRPVKKAGLYIPGGRASYPSTVLMNAIPATVAGVEEIIMVSPGDTKGEVNKAVLAAAHLSGINKVFRIGGAQAIGALAFGTNQIDKVDVISGPGNIYVTTAKKLIYGSTGIDSLAGPSEILIIADETALSKHIAFDLLAQAEHDPLASSILLTTSDEQAKEVLKELFKIVDNHPRKEICMESIKNWGLIVICENLESCVELSNSFAPEHLEILALDHEKILEGIENAGAIFLGQWTPEAVGDYLAGPNHTLPTSGNSRFSGSLGVETFMKNTSIIEFNKESLKVNSRDIIHLAQSEGLDSHADSVKIRFED</sequence>
<dbReference type="UniPathway" id="UPA00031">
    <property type="reaction ID" value="UER00014"/>
</dbReference>
<gene>
    <name evidence="7" type="primary">hisD</name>
    <name evidence="14" type="ORF">EU91_1655</name>
</gene>
<comment type="catalytic activity">
    <reaction evidence="7">
        <text>L-histidinol + 2 NAD(+) + H2O = L-histidine + 2 NADH + 3 H(+)</text>
        <dbReference type="Rhea" id="RHEA:20641"/>
        <dbReference type="ChEBI" id="CHEBI:15377"/>
        <dbReference type="ChEBI" id="CHEBI:15378"/>
        <dbReference type="ChEBI" id="CHEBI:57540"/>
        <dbReference type="ChEBI" id="CHEBI:57595"/>
        <dbReference type="ChEBI" id="CHEBI:57699"/>
        <dbReference type="ChEBI" id="CHEBI:57945"/>
        <dbReference type="EC" id="1.1.1.23"/>
    </reaction>
</comment>
<dbReference type="NCBIfam" id="TIGR00069">
    <property type="entry name" value="hisD"/>
    <property type="match status" value="1"/>
</dbReference>
<feature type="active site" description="Proton acceptor" evidence="7 9">
    <location>
        <position position="326"/>
    </location>
</feature>
<feature type="binding site" evidence="7 10">
    <location>
        <position position="189"/>
    </location>
    <ligand>
        <name>NAD(+)</name>
        <dbReference type="ChEBI" id="CHEBI:57540"/>
    </ligand>
</feature>
<dbReference type="GO" id="GO:0008270">
    <property type="term" value="F:zinc ion binding"/>
    <property type="evidence" value="ECO:0007669"/>
    <property type="project" value="UniProtKB-UniRule"/>
</dbReference>
<dbReference type="FunFam" id="3.40.50.1980:FF:000001">
    <property type="entry name" value="Histidinol dehydrogenase"/>
    <property type="match status" value="1"/>
</dbReference>
<name>A0A0A1ZBE0_PROMR</name>
<dbReference type="GO" id="GO:0051287">
    <property type="term" value="F:NAD binding"/>
    <property type="evidence" value="ECO:0007669"/>
    <property type="project" value="InterPro"/>
</dbReference>
<dbReference type="RefSeq" id="WP_032525023.1">
    <property type="nucleotide sequence ID" value="NZ_CP138934.1"/>
</dbReference>
<dbReference type="SUPFAM" id="SSF53720">
    <property type="entry name" value="ALDH-like"/>
    <property type="match status" value="1"/>
</dbReference>
<dbReference type="Gene3D" id="3.40.50.1980">
    <property type="entry name" value="Nitrogenase molybdenum iron protein domain"/>
    <property type="match status" value="2"/>
</dbReference>
<dbReference type="AlphaFoldDB" id="A0A0A1ZBE0"/>
<evidence type="ECO:0000256" key="13">
    <source>
        <dbReference type="RuleBase" id="RU004175"/>
    </source>
</evidence>
<evidence type="ECO:0000256" key="11">
    <source>
        <dbReference type="PIRSR" id="PIRSR000099-3"/>
    </source>
</evidence>
<dbReference type="EMBL" id="JNAH01000008">
    <property type="protein sequence ID" value="KGF85553.1"/>
    <property type="molecule type" value="Genomic_DNA"/>
</dbReference>
<dbReference type="Gene3D" id="1.20.5.1300">
    <property type="match status" value="1"/>
</dbReference>
<evidence type="ECO:0000256" key="8">
    <source>
        <dbReference type="PIRNR" id="PIRNR000099"/>
    </source>
</evidence>
<dbReference type="InterPro" id="IPR016161">
    <property type="entry name" value="Ald_DH/histidinol_DH"/>
</dbReference>
<dbReference type="Proteomes" id="UP000030598">
    <property type="component" value="Unassembled WGS sequence"/>
</dbReference>
<evidence type="ECO:0000313" key="14">
    <source>
        <dbReference type="EMBL" id="KGF85553.1"/>
    </source>
</evidence>
<evidence type="ECO:0000313" key="15">
    <source>
        <dbReference type="Proteomes" id="UP000030598"/>
    </source>
</evidence>
<feature type="binding site" evidence="7 11">
    <location>
        <position position="413"/>
    </location>
    <ligand>
        <name>substrate</name>
    </ligand>
</feature>
<dbReference type="STRING" id="59925.EU91_1655"/>
<dbReference type="PRINTS" id="PR00083">
    <property type="entry name" value="HOLDHDRGNASE"/>
</dbReference>
<evidence type="ECO:0000256" key="4">
    <source>
        <dbReference type="ARBA" id="ARBA00022833"/>
    </source>
</evidence>
<comment type="pathway">
    <text evidence="7">Amino-acid biosynthesis; L-histidine biosynthesis; L-histidine from 5-phospho-alpha-D-ribose 1-diphosphate: step 9/9.</text>
</comment>
<proteinExistence type="inferred from homology"/>
<organism evidence="14 15">
    <name type="scientific">Prochlorococcus marinus str. GP2</name>
    <dbReference type="NCBI Taxonomy" id="59925"/>
    <lineage>
        <taxon>Bacteria</taxon>
        <taxon>Bacillati</taxon>
        <taxon>Cyanobacteriota</taxon>
        <taxon>Cyanophyceae</taxon>
        <taxon>Synechococcales</taxon>
        <taxon>Prochlorococcaceae</taxon>
        <taxon>Prochlorococcus</taxon>
    </lineage>
</organism>
<protein>
    <recommendedName>
        <fullName evidence="7">Histidinol dehydrogenase</fullName>
        <shortName evidence="7">HDH</shortName>
        <ecNumber evidence="7">1.1.1.23</ecNumber>
    </recommendedName>
</protein>
<dbReference type="GO" id="GO:0005829">
    <property type="term" value="C:cytosol"/>
    <property type="evidence" value="ECO:0007669"/>
    <property type="project" value="TreeGrafter"/>
</dbReference>
<dbReference type="InterPro" id="IPR022695">
    <property type="entry name" value="Histidinol_DH_monofunct"/>
</dbReference>
<comment type="function">
    <text evidence="7">Catalyzes the sequential NAD-dependent oxidations of L-histidinol to L-histidinaldehyde and then to L-histidine.</text>
</comment>
<dbReference type="HAMAP" id="MF_01024">
    <property type="entry name" value="HisD"/>
    <property type="match status" value="1"/>
</dbReference>
<dbReference type="PIRSF" id="PIRSF000099">
    <property type="entry name" value="Histidinol_dh"/>
    <property type="match status" value="1"/>
</dbReference>
<dbReference type="GO" id="GO:0000105">
    <property type="term" value="P:L-histidine biosynthetic process"/>
    <property type="evidence" value="ECO:0007669"/>
    <property type="project" value="UniProtKB-UniRule"/>
</dbReference>
<feature type="binding site" evidence="7 12">
    <location>
        <position position="260"/>
    </location>
    <ligand>
        <name>Zn(2+)</name>
        <dbReference type="ChEBI" id="CHEBI:29105"/>
    </ligand>
</feature>
<evidence type="ECO:0000256" key="12">
    <source>
        <dbReference type="PIRSR" id="PIRSR000099-4"/>
    </source>
</evidence>
<feature type="binding site" evidence="7 11">
    <location>
        <position position="257"/>
    </location>
    <ligand>
        <name>substrate</name>
    </ligand>
</feature>
<reference evidence="15" key="1">
    <citation type="journal article" date="2014" name="Sci. Data">
        <title>Genomes of diverse isolates of the marine cyanobacterium Prochlorococcus.</title>
        <authorList>
            <person name="Biller S."/>
            <person name="Berube P."/>
            <person name="Thompson J."/>
            <person name="Kelly L."/>
            <person name="Roggensack S."/>
            <person name="Awad L."/>
            <person name="Roache-Johnson K."/>
            <person name="Ding H."/>
            <person name="Giovannoni S.J."/>
            <person name="Moore L.R."/>
            <person name="Chisholm S.W."/>
        </authorList>
    </citation>
    <scope>NUCLEOTIDE SEQUENCE [LARGE SCALE GENOMIC DNA]</scope>
    <source>
        <strain evidence="15">GP2</strain>
    </source>
</reference>
<dbReference type="GO" id="GO:0004399">
    <property type="term" value="F:histidinol dehydrogenase activity"/>
    <property type="evidence" value="ECO:0007669"/>
    <property type="project" value="UniProtKB-UniRule"/>
</dbReference>
<keyword evidence="5 7" id="KW-0560">Oxidoreductase</keyword>
<feature type="binding site" evidence="7 11">
    <location>
        <position position="235"/>
    </location>
    <ligand>
        <name>substrate</name>
    </ligand>
</feature>
<evidence type="ECO:0000256" key="2">
    <source>
        <dbReference type="ARBA" id="ARBA00022605"/>
    </source>
</evidence>
<evidence type="ECO:0000256" key="1">
    <source>
        <dbReference type="ARBA" id="ARBA00010178"/>
    </source>
</evidence>
<evidence type="ECO:0000256" key="9">
    <source>
        <dbReference type="PIRSR" id="PIRSR000099-1"/>
    </source>
</evidence>
<dbReference type="InterPro" id="IPR012131">
    <property type="entry name" value="Hstdl_DH"/>
</dbReference>
<dbReference type="PANTHER" id="PTHR21256:SF2">
    <property type="entry name" value="HISTIDINE BIOSYNTHESIS TRIFUNCTIONAL PROTEIN"/>
    <property type="match status" value="1"/>
</dbReference>
<feature type="binding site" evidence="7 10">
    <location>
        <position position="212"/>
    </location>
    <ligand>
        <name>NAD(+)</name>
        <dbReference type="ChEBI" id="CHEBI:57540"/>
    </ligand>
</feature>
<feature type="binding site" evidence="7 11">
    <location>
        <position position="260"/>
    </location>
    <ligand>
        <name>substrate</name>
    </ligand>
</feature>
<dbReference type="EC" id="1.1.1.23" evidence="7"/>
<feature type="binding site" evidence="7 11">
    <location>
        <position position="359"/>
    </location>
    <ligand>
        <name>substrate</name>
    </ligand>
</feature>
<evidence type="ECO:0000256" key="5">
    <source>
        <dbReference type="ARBA" id="ARBA00023002"/>
    </source>
</evidence>
<keyword evidence="3 7" id="KW-0479">Metal-binding</keyword>
<keyword evidence="7" id="KW-0368">Histidine biosynthesis</keyword>
<dbReference type="FunFam" id="3.40.50.1980:FF:000026">
    <property type="entry name" value="Histidinol dehydrogenase"/>
    <property type="match status" value="1"/>
</dbReference>
<comment type="cofactor">
    <cofactor evidence="7 12">
        <name>Zn(2+)</name>
        <dbReference type="ChEBI" id="CHEBI:29105"/>
    </cofactor>
    <text evidence="7 12">Binds 1 zinc ion per subunit.</text>
</comment>
<feature type="active site" description="Proton acceptor" evidence="7 9">
    <location>
        <position position="325"/>
    </location>
</feature>
<feature type="binding site" evidence="7 10">
    <location>
        <position position="127"/>
    </location>
    <ligand>
        <name>NAD(+)</name>
        <dbReference type="ChEBI" id="CHEBI:57540"/>
    </ligand>
</feature>
<evidence type="ECO:0000256" key="7">
    <source>
        <dbReference type="HAMAP-Rule" id="MF_01024"/>
    </source>
</evidence>
<evidence type="ECO:0000256" key="3">
    <source>
        <dbReference type="ARBA" id="ARBA00022723"/>
    </source>
</evidence>
<dbReference type="eggNOG" id="COG0141">
    <property type="taxonomic scope" value="Bacteria"/>
</dbReference>
<keyword evidence="4 7" id="KW-0862">Zinc</keyword>
<feature type="binding site" evidence="7 11">
    <location>
        <position position="418"/>
    </location>
    <ligand>
        <name>substrate</name>
    </ligand>
</feature>